<keyword evidence="3 9" id="KW-0547">Nucleotide-binding</keyword>
<evidence type="ECO:0000256" key="7">
    <source>
        <dbReference type="ARBA" id="ARBA00022943"/>
    </source>
</evidence>
<reference evidence="11 12" key="1">
    <citation type="submission" date="2020-08" db="EMBL/GenBank/DDBJ databases">
        <title>Aphidius gifuensis genome sequencing and assembly.</title>
        <authorList>
            <person name="Du Z."/>
        </authorList>
    </citation>
    <scope>NUCLEOTIDE SEQUENCE [LARGE SCALE GENOMIC DNA]</scope>
    <source>
        <strain evidence="11">YNYX2018</strain>
        <tissue evidence="11">Adults</tissue>
    </source>
</reference>
<name>A0A835CRB1_APHGI</name>
<dbReference type="SMART" id="SM00382">
    <property type="entry name" value="AAA"/>
    <property type="match status" value="1"/>
</dbReference>
<evidence type="ECO:0000256" key="3">
    <source>
        <dbReference type="ARBA" id="ARBA00022741"/>
    </source>
</evidence>
<dbReference type="GO" id="GO:0051598">
    <property type="term" value="P:meiotic recombination checkpoint signaling"/>
    <property type="evidence" value="ECO:0007669"/>
    <property type="project" value="TreeGrafter"/>
</dbReference>
<dbReference type="InterPro" id="IPR027417">
    <property type="entry name" value="P-loop_NTPase"/>
</dbReference>
<evidence type="ECO:0000259" key="10">
    <source>
        <dbReference type="SMART" id="SM00382"/>
    </source>
</evidence>
<dbReference type="AlphaFoldDB" id="A0A835CRB1"/>
<dbReference type="InterPro" id="IPR003593">
    <property type="entry name" value="AAA+_ATPase"/>
</dbReference>
<dbReference type="PANTHER" id="PTHR45991">
    <property type="entry name" value="PACHYTENE CHECKPOINT PROTEIN 2"/>
    <property type="match status" value="1"/>
</dbReference>
<protein>
    <recommendedName>
        <fullName evidence="2">Pachytene checkpoint protein 2 homolog</fullName>
    </recommendedName>
</protein>
<comment type="similarity">
    <text evidence="1">Belongs to the AAA ATPase family. PCH2 subfamily.</text>
</comment>
<dbReference type="SUPFAM" id="SSF52540">
    <property type="entry name" value="P-loop containing nucleoside triphosphate hydrolases"/>
    <property type="match status" value="1"/>
</dbReference>
<gene>
    <name evidence="11" type="ORF">HCN44_004988</name>
</gene>
<feature type="domain" description="AAA+ ATPase" evidence="10">
    <location>
        <begin position="158"/>
        <end position="310"/>
    </location>
</feature>
<evidence type="ECO:0000256" key="2">
    <source>
        <dbReference type="ARBA" id="ARBA00022364"/>
    </source>
</evidence>
<dbReference type="OrthoDB" id="10042665at2759"/>
<dbReference type="GO" id="GO:0048477">
    <property type="term" value="P:oogenesis"/>
    <property type="evidence" value="ECO:0007669"/>
    <property type="project" value="UniProtKB-KW"/>
</dbReference>
<evidence type="ECO:0000256" key="4">
    <source>
        <dbReference type="ARBA" id="ARBA00022782"/>
    </source>
</evidence>
<evidence type="ECO:0000256" key="5">
    <source>
        <dbReference type="ARBA" id="ARBA00022840"/>
    </source>
</evidence>
<evidence type="ECO:0000313" key="11">
    <source>
        <dbReference type="EMBL" id="KAF7992644.1"/>
    </source>
</evidence>
<comment type="caution">
    <text evidence="11">The sequence shown here is derived from an EMBL/GenBank/DDBJ whole genome shotgun (WGS) entry which is preliminary data.</text>
</comment>
<dbReference type="InterPro" id="IPR044539">
    <property type="entry name" value="Pch2-like"/>
</dbReference>
<evidence type="ECO:0000256" key="8">
    <source>
        <dbReference type="ARBA" id="ARBA00023254"/>
    </source>
</evidence>
<dbReference type="GO" id="GO:0007283">
    <property type="term" value="P:spermatogenesis"/>
    <property type="evidence" value="ECO:0007669"/>
    <property type="project" value="UniProtKB-KW"/>
</dbReference>
<dbReference type="Pfam" id="PF23242">
    <property type="entry name" value="AAA_lid_TRIP13_C"/>
    <property type="match status" value="1"/>
</dbReference>
<dbReference type="Pfam" id="PF23563">
    <property type="entry name" value="TRIP13_N"/>
    <property type="match status" value="1"/>
</dbReference>
<keyword evidence="4" id="KW-0221">Differentiation</keyword>
<keyword evidence="7" id="KW-0896">Oogenesis</keyword>
<dbReference type="InterPro" id="IPR001270">
    <property type="entry name" value="ClpA/B"/>
</dbReference>
<evidence type="ECO:0000256" key="1">
    <source>
        <dbReference type="ARBA" id="ARBA00007271"/>
    </source>
</evidence>
<keyword evidence="8" id="KW-0469">Meiosis</keyword>
<proteinExistence type="inferred from homology"/>
<dbReference type="GO" id="GO:0007131">
    <property type="term" value="P:reciprocal meiotic recombination"/>
    <property type="evidence" value="ECO:0007669"/>
    <property type="project" value="TreeGrafter"/>
</dbReference>
<dbReference type="InterPro" id="IPR058249">
    <property type="entry name" value="Pch2_C"/>
</dbReference>
<dbReference type="EMBL" id="JACMRX010000003">
    <property type="protein sequence ID" value="KAF7992644.1"/>
    <property type="molecule type" value="Genomic_DNA"/>
</dbReference>
<organism evidence="11 12">
    <name type="scientific">Aphidius gifuensis</name>
    <name type="common">Parasitoid wasp</name>
    <dbReference type="NCBI Taxonomy" id="684658"/>
    <lineage>
        <taxon>Eukaryota</taxon>
        <taxon>Metazoa</taxon>
        <taxon>Ecdysozoa</taxon>
        <taxon>Arthropoda</taxon>
        <taxon>Hexapoda</taxon>
        <taxon>Insecta</taxon>
        <taxon>Pterygota</taxon>
        <taxon>Neoptera</taxon>
        <taxon>Endopterygota</taxon>
        <taxon>Hymenoptera</taxon>
        <taxon>Apocrita</taxon>
        <taxon>Ichneumonoidea</taxon>
        <taxon>Braconidae</taxon>
        <taxon>Aphidiinae</taxon>
        <taxon>Aphidius</taxon>
    </lineage>
</organism>
<evidence type="ECO:0000256" key="6">
    <source>
        <dbReference type="ARBA" id="ARBA00022871"/>
    </source>
</evidence>
<dbReference type="GO" id="GO:0016887">
    <property type="term" value="F:ATP hydrolysis activity"/>
    <property type="evidence" value="ECO:0007669"/>
    <property type="project" value="InterPro"/>
</dbReference>
<dbReference type="GO" id="GO:0042802">
    <property type="term" value="F:identical protein binding"/>
    <property type="evidence" value="ECO:0007669"/>
    <property type="project" value="UniProtKB-ARBA"/>
</dbReference>
<dbReference type="CDD" id="cd19508">
    <property type="entry name" value="RecA-like_Pch2-like"/>
    <property type="match status" value="1"/>
</dbReference>
<accession>A0A835CRB1</accession>
<dbReference type="GO" id="GO:0005524">
    <property type="term" value="F:ATP binding"/>
    <property type="evidence" value="ECO:0007669"/>
    <property type="project" value="UniProtKB-KW"/>
</dbReference>
<dbReference type="InterPro" id="IPR003960">
    <property type="entry name" value="ATPase_AAA_CS"/>
</dbReference>
<dbReference type="Proteomes" id="UP000639338">
    <property type="component" value="Unassembled WGS sequence"/>
</dbReference>
<dbReference type="Pfam" id="PF00004">
    <property type="entry name" value="AAA"/>
    <property type="match status" value="1"/>
</dbReference>
<dbReference type="FunFam" id="3.40.50.300:FF:000662">
    <property type="entry name" value="Pachytene checkpoint protein 2 homolog"/>
    <property type="match status" value="1"/>
</dbReference>
<keyword evidence="6" id="KW-0744">Spermatogenesis</keyword>
<evidence type="ECO:0000313" key="12">
    <source>
        <dbReference type="Proteomes" id="UP000639338"/>
    </source>
</evidence>
<evidence type="ECO:0000256" key="9">
    <source>
        <dbReference type="RuleBase" id="RU003651"/>
    </source>
</evidence>
<dbReference type="InterPro" id="IPR003959">
    <property type="entry name" value="ATPase_AAA_core"/>
</dbReference>
<dbReference type="Gene3D" id="3.40.50.300">
    <property type="entry name" value="P-loop containing nucleotide triphosphate hydrolases"/>
    <property type="match status" value="1"/>
</dbReference>
<keyword evidence="12" id="KW-1185">Reference proteome</keyword>
<dbReference type="GO" id="GO:0005694">
    <property type="term" value="C:chromosome"/>
    <property type="evidence" value="ECO:0007669"/>
    <property type="project" value="TreeGrafter"/>
</dbReference>
<dbReference type="GO" id="GO:0005634">
    <property type="term" value="C:nucleus"/>
    <property type="evidence" value="ECO:0007669"/>
    <property type="project" value="TreeGrafter"/>
</dbReference>
<dbReference type="PANTHER" id="PTHR45991:SF1">
    <property type="entry name" value="PACHYTENE CHECKPOINT PROTEIN 2 HOMOLOG"/>
    <property type="match status" value="1"/>
</dbReference>
<keyword evidence="5 9" id="KW-0067">ATP-binding</keyword>
<sequence length="405" mass="45754">MERIVIDVEVCQKANSTLVRDEIKDIVMNSLNVIDQLLLDEPIELDKLSSDLITEHIFSIICSLKNNKEQNNILRITEGMGFRVFIYQATQEDAATETMQSDSEDLPVASHWILPSQEFHGLWENLCYGSNIKENLLNYIETTMEFSNRNVDSNIISWNRVVLLHGPPGTGKTSLCKALAQKATIRMHKYFTRGELVEINSHSLFSKWFSESGKLVMKLFNEIKVLLEDSESLVCILIDEVESLAHARKSCTNGTEPSDSIRVVNALLTQLDQIKRYKNVLILTTSNVTEAIDLAFVDRADIKQFIGYPDEKAIAKIYCSCIAELAKAGLIKVDPSTTDDKLAQSEATKLIKSSIGLSGRALRKIPFLAYGLFKPIDKIFDYLTFNKAMIKAVEKYKKDELKNDQ</sequence>
<dbReference type="PROSITE" id="PS00674">
    <property type="entry name" value="AAA"/>
    <property type="match status" value="1"/>
</dbReference>
<dbReference type="PRINTS" id="PR00300">
    <property type="entry name" value="CLPPROTEASEA"/>
</dbReference>